<name>A0A133S429_9FIRM</name>
<proteinExistence type="predicted"/>
<reference evidence="2 3" key="1">
    <citation type="submission" date="2016-01" db="EMBL/GenBank/DDBJ databases">
        <authorList>
            <person name="Oliw E.H."/>
        </authorList>
    </citation>
    <scope>NUCLEOTIDE SEQUENCE [LARGE SCALE GENOMIC DNA]</scope>
    <source>
        <strain evidence="2 3">CMW7756B</strain>
    </source>
</reference>
<gene>
    <name evidence="2" type="ORF">HMPREF3233_01293</name>
</gene>
<organism evidence="2">
    <name type="scientific">Veillonella atypica</name>
    <dbReference type="NCBI Taxonomy" id="39777"/>
    <lineage>
        <taxon>Bacteria</taxon>
        <taxon>Bacillati</taxon>
        <taxon>Bacillota</taxon>
        <taxon>Negativicutes</taxon>
        <taxon>Veillonellales</taxon>
        <taxon>Veillonellaceae</taxon>
        <taxon>Veillonella</taxon>
    </lineage>
</organism>
<dbReference type="PATRIC" id="fig|39777.7.peg.1258"/>
<dbReference type="STRING" id="39777.B7L28_01155"/>
<dbReference type="GO" id="GO:0016747">
    <property type="term" value="F:acyltransferase activity, transferring groups other than amino-acyl groups"/>
    <property type="evidence" value="ECO:0007669"/>
    <property type="project" value="InterPro"/>
</dbReference>
<dbReference type="SUPFAM" id="SSF55729">
    <property type="entry name" value="Acyl-CoA N-acyltransferases (Nat)"/>
    <property type="match status" value="1"/>
</dbReference>
<evidence type="ECO:0000259" key="1">
    <source>
        <dbReference type="PROSITE" id="PS51186"/>
    </source>
</evidence>
<dbReference type="CDD" id="cd04301">
    <property type="entry name" value="NAT_SF"/>
    <property type="match status" value="1"/>
</dbReference>
<dbReference type="InterPro" id="IPR000182">
    <property type="entry name" value="GNAT_dom"/>
</dbReference>
<evidence type="ECO:0000313" key="2">
    <source>
        <dbReference type="EMBL" id="KXA63653.1"/>
    </source>
</evidence>
<dbReference type="Pfam" id="PF00583">
    <property type="entry name" value="Acetyltransf_1"/>
    <property type="match status" value="1"/>
</dbReference>
<accession>A0A133S429</accession>
<sequence>MKEFRQLTVEDTAEYHKVLIDGYAAIKDFPITFDAIDFTEEESKEWIENYPVYGLYIDGQLVSSITFCMPWVKYSTPDKFPHIAHFVTAPAFKGKGYARETLGYAEELLKTQFKTSAVTLGTAKEHPWLPKMYESFGFKAYDQVHFRGKQHTTVLFKKDLI</sequence>
<dbReference type="PROSITE" id="PS51186">
    <property type="entry name" value="GNAT"/>
    <property type="match status" value="1"/>
</dbReference>
<dbReference type="RefSeq" id="WP_060807692.1">
    <property type="nucleotide sequence ID" value="NZ_KQ958093.1"/>
</dbReference>
<protein>
    <submittedName>
        <fullName evidence="2">Acetyltransferase, GNAT family</fullName>
    </submittedName>
</protein>
<dbReference type="AlphaFoldDB" id="A0A133S429"/>
<dbReference type="Gene3D" id="3.40.630.30">
    <property type="match status" value="1"/>
</dbReference>
<dbReference type="EMBL" id="LRQT01000055">
    <property type="protein sequence ID" value="KXA63653.1"/>
    <property type="molecule type" value="Genomic_DNA"/>
</dbReference>
<evidence type="ECO:0000313" key="3">
    <source>
        <dbReference type="Proteomes" id="UP000070226"/>
    </source>
</evidence>
<keyword evidence="2" id="KW-0808">Transferase</keyword>
<feature type="domain" description="N-acetyltransferase" evidence="1">
    <location>
        <begin position="2"/>
        <end position="161"/>
    </location>
</feature>
<dbReference type="InterPro" id="IPR016181">
    <property type="entry name" value="Acyl_CoA_acyltransferase"/>
</dbReference>
<dbReference type="Proteomes" id="UP000070226">
    <property type="component" value="Unassembled WGS sequence"/>
</dbReference>
<comment type="caution">
    <text evidence="2">The sequence shown here is derived from an EMBL/GenBank/DDBJ whole genome shotgun (WGS) entry which is preliminary data.</text>
</comment>